<dbReference type="PIRSF" id="PIRSF016493">
    <property type="entry name" value="Glycyl_aminpptds"/>
    <property type="match status" value="1"/>
</dbReference>
<dbReference type="InterPro" id="IPR027268">
    <property type="entry name" value="Peptidase_M4/M1_CTD_sf"/>
</dbReference>
<gene>
    <name evidence="2" type="ORF">SAMN02745129_4624</name>
</gene>
<evidence type="ECO:0000313" key="2">
    <source>
        <dbReference type="EMBL" id="SHI19083.1"/>
    </source>
</evidence>
<dbReference type="GO" id="GO:0008237">
    <property type="term" value="F:metallopeptidase activity"/>
    <property type="evidence" value="ECO:0007669"/>
    <property type="project" value="UniProtKB-KW"/>
</dbReference>
<dbReference type="InterPro" id="IPR024191">
    <property type="entry name" value="Peptidase_M61"/>
</dbReference>
<dbReference type="SMART" id="SM00228">
    <property type="entry name" value="PDZ"/>
    <property type="match status" value="1"/>
</dbReference>
<keyword evidence="2" id="KW-0645">Protease</keyword>
<evidence type="ECO:0000313" key="3">
    <source>
        <dbReference type="Proteomes" id="UP000184268"/>
    </source>
</evidence>
<dbReference type="AlphaFoldDB" id="A0A1M5Z5C7"/>
<dbReference type="InterPro" id="IPR036034">
    <property type="entry name" value="PDZ_sf"/>
</dbReference>
<dbReference type="InterPro" id="IPR007963">
    <property type="entry name" value="Peptidase_M61_catalytic"/>
</dbReference>
<dbReference type="Gene3D" id="1.10.390.10">
    <property type="entry name" value="Neutral Protease Domain 2"/>
    <property type="match status" value="1"/>
</dbReference>
<dbReference type="PROSITE" id="PS50106">
    <property type="entry name" value="PDZ"/>
    <property type="match status" value="1"/>
</dbReference>
<dbReference type="RefSeq" id="WP_067661873.1">
    <property type="nucleotide sequence ID" value="NZ_FQXG01000009.1"/>
</dbReference>
<dbReference type="Pfam" id="PF17899">
    <property type="entry name" value="Peptidase_M61_N"/>
    <property type="match status" value="1"/>
</dbReference>
<keyword evidence="2" id="KW-0378">Hydrolase</keyword>
<dbReference type="STRING" id="299255.SAMN02745129_4624"/>
<dbReference type="InterPro" id="IPR001478">
    <property type="entry name" value="PDZ"/>
</dbReference>
<organism evidence="2 3">
    <name type="scientific">Ferrimonas marina</name>
    <dbReference type="NCBI Taxonomy" id="299255"/>
    <lineage>
        <taxon>Bacteria</taxon>
        <taxon>Pseudomonadati</taxon>
        <taxon>Pseudomonadota</taxon>
        <taxon>Gammaproteobacteria</taxon>
        <taxon>Alteromonadales</taxon>
        <taxon>Ferrimonadaceae</taxon>
        <taxon>Ferrimonas</taxon>
    </lineage>
</organism>
<feature type="domain" description="PDZ" evidence="1">
    <location>
        <begin position="465"/>
        <end position="527"/>
    </location>
</feature>
<evidence type="ECO:0000259" key="1">
    <source>
        <dbReference type="PROSITE" id="PS50106"/>
    </source>
</evidence>
<dbReference type="SUPFAM" id="SSF55486">
    <property type="entry name" value="Metalloproteases ('zincins'), catalytic domain"/>
    <property type="match status" value="1"/>
</dbReference>
<dbReference type="Proteomes" id="UP000184268">
    <property type="component" value="Unassembled WGS sequence"/>
</dbReference>
<protein>
    <submittedName>
        <fullName evidence="2">Predicted metalloprotease, contains C-terminal PDZ domain</fullName>
    </submittedName>
</protein>
<dbReference type="GO" id="GO:0006508">
    <property type="term" value="P:proteolysis"/>
    <property type="evidence" value="ECO:0007669"/>
    <property type="project" value="UniProtKB-KW"/>
</dbReference>
<dbReference type="Pfam" id="PF05299">
    <property type="entry name" value="Peptidase_M61"/>
    <property type="match status" value="1"/>
</dbReference>
<proteinExistence type="predicted"/>
<keyword evidence="2" id="KW-0482">Metalloprotease</keyword>
<keyword evidence="3" id="KW-1185">Reference proteome</keyword>
<accession>A0A1M5Z5C7</accession>
<dbReference type="OrthoDB" id="9778516at2"/>
<dbReference type="EMBL" id="FQXG01000009">
    <property type="protein sequence ID" value="SHI19083.1"/>
    <property type="molecule type" value="Genomic_DNA"/>
</dbReference>
<dbReference type="InterPro" id="IPR040756">
    <property type="entry name" value="Peptidase_M61_N"/>
</dbReference>
<sequence>MIQYQIQPIDPQAHLFAVEIQLTEAAPGQQFTLPAWLPGSYMVRDFARHIIGIHALDSQGQPVELEQLDKQSWALVNNGAEVTLRYQVYAWDLSVRGAHLDQTHGFFNGSATFLAVVGQEDKSVSVQILAPEGSDYQQWRVATAMQEDGAQRYEFGRYRADSYDELIDHPVEMGTFTLAQFEAAGVPHDLVLTGRHLADTDRICADLKKICEAQIALFGGKAPFDRYLFMTQVVGEGFGGLEHRASTALVCGRGDLPSVTEPEQSDGYRTFLSLCSHEYFHNWNVKRIKPATFVPYDLSQESYTRQLWAYEGITSYYDDLFVYRAGCVDKATYLDMLSQGMTRVTRGQGRFKQSLRDSSFNAWTKFYKQDENAQNAIVSYYTKGAMFALLLDLTLRHETQGRYSLDDVMQRLWQDHGQTGVGTAEDSHQRIVAELLGRDASDLFAYLDSTEDLPLAQLLEGFGVELKLRAAASGSDKGGRSKQVLSASLGARVQAEGLGVKVLAVSEGGSAHRAGIAAGDRLIALDGLQCQADVHKQLERYGPGATLTAHWFRRDELMSATLALQAAPADTVVITEIDSEKSQRWL</sequence>
<dbReference type="Gene3D" id="2.60.40.3650">
    <property type="match status" value="1"/>
</dbReference>
<dbReference type="SUPFAM" id="SSF50156">
    <property type="entry name" value="PDZ domain-like"/>
    <property type="match status" value="1"/>
</dbReference>
<reference evidence="2 3" key="1">
    <citation type="submission" date="2016-11" db="EMBL/GenBank/DDBJ databases">
        <authorList>
            <person name="Jaros S."/>
            <person name="Januszkiewicz K."/>
            <person name="Wedrychowicz H."/>
        </authorList>
    </citation>
    <scope>NUCLEOTIDE SEQUENCE [LARGE SCALE GENOMIC DNA]</scope>
    <source>
        <strain evidence="2 3">DSM 16917</strain>
    </source>
</reference>
<name>A0A1M5Z5C7_9GAMM</name>
<dbReference type="Gene3D" id="2.30.42.10">
    <property type="match status" value="1"/>
</dbReference>